<keyword evidence="2" id="KW-1185">Reference proteome</keyword>
<dbReference type="Proteomes" id="UP001172386">
    <property type="component" value="Unassembled WGS sequence"/>
</dbReference>
<protein>
    <submittedName>
        <fullName evidence="1">Uncharacterized protein</fullName>
    </submittedName>
</protein>
<name>A0ACC3AIU6_9EURO</name>
<organism evidence="1 2">
    <name type="scientific">Neophaeococcomyces mojaviensis</name>
    <dbReference type="NCBI Taxonomy" id="3383035"/>
    <lineage>
        <taxon>Eukaryota</taxon>
        <taxon>Fungi</taxon>
        <taxon>Dikarya</taxon>
        <taxon>Ascomycota</taxon>
        <taxon>Pezizomycotina</taxon>
        <taxon>Eurotiomycetes</taxon>
        <taxon>Chaetothyriomycetidae</taxon>
        <taxon>Chaetothyriales</taxon>
        <taxon>Chaetothyriales incertae sedis</taxon>
        <taxon>Neophaeococcomyces</taxon>
    </lineage>
</organism>
<sequence length="407" mass="46249">MDNFIEGSWLHSIGMAHHQATLAAAMKAAKENQINIAMFVFFIVLAVRQFISRTAAAKKAGANQQYLEAPGFPEIEPLEKSSWQEQEPLKLRFFKPKYFLTMDFDESAIQNLNPSELILMDKTYADRIGYRKRIMKESPGIAIGVNDDKRIGPAVRELYTYLLGTYLPKMYPDMFKLHYASFETGSQFMMENVVTKAVYPTATSERSDTRILLRTLGAVIDEDFLFLLPEEESEDPKYILEAYVCICPSGWSPPEKLGKRLATIHEPVPGYKDKLEGSMDRYFKGLEVGKYVKRSNWSITQHAELFLPDVNTNHGKEDDVVEELESIDPEKIFLRCERQTLHRLPKSGAVVFAFKTYLDSLKDVKEEGLGDELADAIDGLKTGNVPSINIYKRGPVWGTAAKKYLRS</sequence>
<gene>
    <name evidence="1" type="ORF">H2198_000916</name>
</gene>
<evidence type="ECO:0000313" key="1">
    <source>
        <dbReference type="EMBL" id="KAJ9663155.1"/>
    </source>
</evidence>
<accession>A0ACC3AIU6</accession>
<evidence type="ECO:0000313" key="2">
    <source>
        <dbReference type="Proteomes" id="UP001172386"/>
    </source>
</evidence>
<proteinExistence type="predicted"/>
<reference evidence="1" key="1">
    <citation type="submission" date="2022-10" db="EMBL/GenBank/DDBJ databases">
        <title>Culturing micro-colonial fungi from biological soil crusts in the Mojave desert and describing Neophaeococcomyces mojavensis, and introducing the new genera and species Taxawa tesnikishii.</title>
        <authorList>
            <person name="Kurbessoian T."/>
            <person name="Stajich J.E."/>
        </authorList>
    </citation>
    <scope>NUCLEOTIDE SEQUENCE</scope>
    <source>
        <strain evidence="1">JES_112</strain>
    </source>
</reference>
<dbReference type="EMBL" id="JAPDRQ010000010">
    <property type="protein sequence ID" value="KAJ9663155.1"/>
    <property type="molecule type" value="Genomic_DNA"/>
</dbReference>
<comment type="caution">
    <text evidence="1">The sequence shown here is derived from an EMBL/GenBank/DDBJ whole genome shotgun (WGS) entry which is preliminary data.</text>
</comment>